<comment type="caution">
    <text evidence="2">The sequence shown here is derived from an EMBL/GenBank/DDBJ whole genome shotgun (WGS) entry which is preliminary data.</text>
</comment>
<dbReference type="EMBL" id="JACAZI010000002">
    <property type="protein sequence ID" value="KAF7368450.1"/>
    <property type="molecule type" value="Genomic_DNA"/>
</dbReference>
<sequence length="345" mass="39013">MSLTIEQIKERCPRFRILVIGRRNAGKTTILKKMCNSDGSDLRIVDRNGNKVDPSILEPDRQRGMSDIENEITFESNRLFMFHDSRGIEAGAEHDENSPLCTDSLWEFLDKRSREPRIRDQIHAVWMCIPMDNPRAPSSEFELAFFNARASPVPVIAVFTKFEALIDEAYNDLPEDDLSDTEKEKNASRDAQSKFDKTVRKAIENTAHPPDQFVQLQYLNEERTGCAGLIEATYAAIRDETLSDLFAMAQRSSFLGRMQEDHGFNNVSTMACNSVEIVWTEMWKSGAGTVDPTGVGKQKENTGYHDRVHCKVHATLENLSGRSGLPGLPCTDWHPRVPCTVMCRP</sequence>
<name>A0A8H6Z360_9AGAR</name>
<organism evidence="2 3">
    <name type="scientific">Mycena venus</name>
    <dbReference type="NCBI Taxonomy" id="2733690"/>
    <lineage>
        <taxon>Eukaryota</taxon>
        <taxon>Fungi</taxon>
        <taxon>Dikarya</taxon>
        <taxon>Basidiomycota</taxon>
        <taxon>Agaricomycotina</taxon>
        <taxon>Agaricomycetes</taxon>
        <taxon>Agaricomycetidae</taxon>
        <taxon>Agaricales</taxon>
        <taxon>Marasmiineae</taxon>
        <taxon>Mycenaceae</taxon>
        <taxon>Mycena</taxon>
    </lineage>
</organism>
<evidence type="ECO:0000313" key="3">
    <source>
        <dbReference type="Proteomes" id="UP000620124"/>
    </source>
</evidence>
<reference evidence="2" key="1">
    <citation type="submission" date="2020-05" db="EMBL/GenBank/DDBJ databases">
        <title>Mycena genomes resolve the evolution of fungal bioluminescence.</title>
        <authorList>
            <person name="Tsai I.J."/>
        </authorList>
    </citation>
    <scope>NUCLEOTIDE SEQUENCE</scope>
    <source>
        <strain evidence="2">CCC161011</strain>
    </source>
</reference>
<dbReference type="SUPFAM" id="SSF52540">
    <property type="entry name" value="P-loop containing nucleoside triphosphate hydrolases"/>
    <property type="match status" value="1"/>
</dbReference>
<gene>
    <name evidence="2" type="ORF">MVEN_00168100</name>
</gene>
<evidence type="ECO:0000313" key="2">
    <source>
        <dbReference type="EMBL" id="KAF7368450.1"/>
    </source>
</evidence>
<evidence type="ECO:0000256" key="1">
    <source>
        <dbReference type="SAM" id="MobiDB-lite"/>
    </source>
</evidence>
<feature type="region of interest" description="Disordered" evidence="1">
    <location>
        <begin position="174"/>
        <end position="195"/>
    </location>
</feature>
<dbReference type="Gene3D" id="3.40.50.300">
    <property type="entry name" value="P-loop containing nucleotide triphosphate hydrolases"/>
    <property type="match status" value="1"/>
</dbReference>
<proteinExistence type="predicted"/>
<feature type="compositionally biased region" description="Basic and acidic residues" evidence="1">
    <location>
        <begin position="180"/>
        <end position="195"/>
    </location>
</feature>
<dbReference type="InterPro" id="IPR027417">
    <property type="entry name" value="P-loop_NTPase"/>
</dbReference>
<keyword evidence="3" id="KW-1185">Reference proteome</keyword>
<dbReference type="AlphaFoldDB" id="A0A8H6Z360"/>
<dbReference type="Proteomes" id="UP000620124">
    <property type="component" value="Unassembled WGS sequence"/>
</dbReference>
<dbReference type="OrthoDB" id="59699at2759"/>
<protein>
    <submittedName>
        <fullName evidence="2">GTP-binding protein</fullName>
    </submittedName>
</protein>
<accession>A0A8H6Z360</accession>